<dbReference type="SUPFAM" id="SSF53920">
    <property type="entry name" value="Fe-only hydrogenase"/>
    <property type="match status" value="1"/>
</dbReference>
<dbReference type="InterPro" id="IPR001841">
    <property type="entry name" value="Znf_RING"/>
</dbReference>
<dbReference type="InterPro" id="IPR057299">
    <property type="entry name" value="RNF34_RFFL_SAP"/>
</dbReference>
<dbReference type="InterPro" id="IPR050340">
    <property type="entry name" value="Cytosolic_Fe-S_CAF"/>
</dbReference>
<comment type="caution">
    <text evidence="9">The sequence shown here is derived from an EMBL/GenBank/DDBJ whole genome shotgun (WGS) entry which is preliminary data.</text>
</comment>
<dbReference type="InterPro" id="IPR036770">
    <property type="entry name" value="Ankyrin_rpt-contain_sf"/>
</dbReference>
<dbReference type="FunFam" id="1.25.40.20:FF:000466">
    <property type="entry name" value="Mann-cup, isoform B"/>
    <property type="match status" value="1"/>
</dbReference>
<feature type="repeat" description="ANK" evidence="5">
    <location>
        <begin position="588"/>
        <end position="620"/>
    </location>
</feature>
<dbReference type="STRING" id="1661398.A0A482VXH9"/>
<dbReference type="Gene3D" id="1.25.40.10">
    <property type="entry name" value="Tetratricopeptide repeat domain"/>
    <property type="match status" value="1"/>
</dbReference>
<dbReference type="CDD" id="cd16500">
    <property type="entry name" value="RING-HC_CARP"/>
    <property type="match status" value="1"/>
</dbReference>
<dbReference type="PROSITE" id="PS50089">
    <property type="entry name" value="ZF_RING_2"/>
    <property type="match status" value="1"/>
</dbReference>
<evidence type="ECO:0000313" key="10">
    <source>
        <dbReference type="Proteomes" id="UP000292052"/>
    </source>
</evidence>
<dbReference type="PROSITE" id="PS50088">
    <property type="entry name" value="ANK_REPEAT"/>
    <property type="match status" value="4"/>
</dbReference>
<dbReference type="SUPFAM" id="SSF57850">
    <property type="entry name" value="RING/U-box"/>
    <property type="match status" value="1"/>
</dbReference>
<dbReference type="Gene3D" id="3.40.950.10">
    <property type="entry name" value="Fe-only Hydrogenase (Larger Subunit), Chain L, domain 3"/>
    <property type="match status" value="1"/>
</dbReference>
<dbReference type="InterPro" id="IPR002110">
    <property type="entry name" value="Ankyrin_rpt"/>
</dbReference>
<dbReference type="SUPFAM" id="SSF48403">
    <property type="entry name" value="Ankyrin repeat"/>
    <property type="match status" value="2"/>
</dbReference>
<feature type="domain" description="RING-type" evidence="8">
    <location>
        <begin position="1265"/>
        <end position="1300"/>
    </location>
</feature>
<dbReference type="Pfam" id="PF13920">
    <property type="entry name" value="zf-C3HC4_3"/>
    <property type="match status" value="1"/>
</dbReference>
<dbReference type="Pfam" id="PF23632">
    <property type="entry name" value="SAP_RNF34_RFFL"/>
    <property type="match status" value="1"/>
</dbReference>
<keyword evidence="5" id="KW-0040">ANK repeat</keyword>
<dbReference type="InterPro" id="IPR009016">
    <property type="entry name" value="Fe_hydrogenase"/>
</dbReference>
<dbReference type="SMART" id="SM00184">
    <property type="entry name" value="RING"/>
    <property type="match status" value="1"/>
</dbReference>
<name>A0A482VXH9_ASBVE</name>
<dbReference type="InterPro" id="IPR011990">
    <property type="entry name" value="TPR-like_helical_dom_sf"/>
</dbReference>
<dbReference type="Gene3D" id="3.30.40.10">
    <property type="entry name" value="Zinc/RING finger domain, C3HC4 (zinc finger)"/>
    <property type="match status" value="1"/>
</dbReference>
<accession>A0A482VXH9</accession>
<evidence type="ECO:0000259" key="8">
    <source>
        <dbReference type="PROSITE" id="PS50089"/>
    </source>
</evidence>
<dbReference type="Pfam" id="PF22968">
    <property type="entry name" value="RNF34L-like_3rd"/>
    <property type="match status" value="1"/>
</dbReference>
<dbReference type="Pfam" id="PF02906">
    <property type="entry name" value="Fe_hyd_lg_C"/>
    <property type="match status" value="1"/>
</dbReference>
<evidence type="ECO:0000256" key="5">
    <source>
        <dbReference type="PROSITE-ProRule" id="PRU00023"/>
    </source>
</evidence>
<dbReference type="OrthoDB" id="3246549at2759"/>
<dbReference type="EMBL" id="QDEB01052253">
    <property type="protein sequence ID" value="RZC37495.1"/>
    <property type="molecule type" value="Genomic_DNA"/>
</dbReference>
<feature type="region of interest" description="Disordered" evidence="7">
    <location>
        <begin position="1153"/>
        <end position="1201"/>
    </location>
</feature>
<comment type="similarity">
    <text evidence="1">Belongs to the NARF family.</text>
</comment>
<dbReference type="Proteomes" id="UP000292052">
    <property type="component" value="Unassembled WGS sequence"/>
</dbReference>
<dbReference type="Gene3D" id="1.10.720.140">
    <property type="match status" value="1"/>
</dbReference>
<evidence type="ECO:0000313" key="9">
    <source>
        <dbReference type="EMBL" id="RZC37495.1"/>
    </source>
</evidence>
<evidence type="ECO:0000256" key="6">
    <source>
        <dbReference type="PROSITE-ProRule" id="PRU00175"/>
    </source>
</evidence>
<dbReference type="PROSITE" id="PS50297">
    <property type="entry name" value="ANK_REP_REGION"/>
    <property type="match status" value="4"/>
</dbReference>
<sequence>MSRFSGVLQLTDLDDFITPSQECIKPVQIEKTKTSTGAKITIQEDGSYLQVDTDGTAQKLQKVEISLSDCLACSGCITSAESVLVTQQSQEEILRVFEENNALKNAGKVSEAKLIIISLSIQPILSIANYYDLPPNDCAAKLVTYFKNLGADMVVDMTIADDFALLESQREFIRRFRATESDGVKNVLPMLASSCPGWVCYAEKTHGSYILPYISTTRSPQQIMGSLIKHWISHNLGGRSIYHVTLMPCYDKKLEAAREDFFNQETQNRDVDCVITAIELQQMLEKDGCSFENLENSTFSQPWLLKQDSETRPVLTRHIGSGSGGYSDHIFKYAAKELFGIENETLNYHNLRNPDFREVMLEKDGKVLLRFAVANGFRNIQNLVQKLKRGKSQYQYVEVMACPSGCLNGGAQIRPKDGIALKELTTELEKLYSSLPLKSPEDNKFVKELYENWLGACKKGQTEIVEYLITVCQADIEQRGLYEVPDDRSTHVVTPLWCAAVSGKLSVVEILLRHNADINAVSDTGSTPVRSACFMTHFEIVKYLVEHGADINRPNYNGGTCLINSVQSAPLCDFLLKHGADVNARDIQNKTALHYAIQEHRLETTKLLLRNGANYYAKSRYGDDALQMSCLKGAAPIFDYLTIHICYSSEKLANAHELMGATVLEEHNDATVALHHWKEGLACRQSHGLLPKRPIWEPKEGYRFQKEFETMEELDNIATDLDLIRTQSLIIAERILGPHHKDTIFRLMYRGAAYADMLRYQRCIDLWRRALEIRVEKDSILYTDTCFTAQALVRQMVDYNEKTVPKNEDDAKQRFHDVVETFKLITKDILEIRQLLTIRPVYKRQVDFFDKILKCVTHLIYLMVETAKTSEQIETVLCLITNLVRMDPRSVLTEDSLLHLCVSKCNTIRSSYFVDEDTIVIFPKPSVIKFLLECGAQVNAKNDVGSTPLHIATEPENYSDWLLKLLLDHGGHIDQPNSRGVRPSHYIVDATRRSDVDVHILDYVNLKCLCANVISKFQIPYKNQIPKTLEYFVKLHEPICYCDKCIVLITRPPDISELMKLKSKDLQEYLNRHNITTFGLVEKRELVDLLCNRPIPVKSTKSSTVLNKIFSNFESVLNLPDRINGQERRNRPPERPIFASSSSGNLYAEARFREPSHTSNTLPKERRAPPPRPPRPPTSPEQPQPTTSTAESSPTPRKIPNLADYSSIEDLANLSAKELKILLTFNRVDYKGCVEKTELLEKAERLWHDNHKHKSELSENLEDLCKLCMDAPLDCVLLECGHIATCIDCGKKLAECPICRQYVSRVVRTFKA</sequence>
<dbReference type="InterPro" id="IPR013083">
    <property type="entry name" value="Znf_RING/FYVE/PHD"/>
</dbReference>
<reference evidence="9 10" key="1">
    <citation type="submission" date="2017-03" db="EMBL/GenBank/DDBJ databases">
        <title>Genome of the blue death feigning beetle - Asbolus verrucosus.</title>
        <authorList>
            <person name="Rider S.D."/>
        </authorList>
    </citation>
    <scope>NUCLEOTIDE SEQUENCE [LARGE SCALE GENOMIC DNA]</scope>
    <source>
        <strain evidence="9">Butters</strain>
        <tissue evidence="9">Head and leg muscle</tissue>
    </source>
</reference>
<feature type="repeat" description="ANK" evidence="5">
    <location>
        <begin position="491"/>
        <end position="523"/>
    </location>
</feature>
<dbReference type="FunFam" id="3.30.40.10:FF:000110">
    <property type="entry name" value="E3 ubiquitin-protein ligase RNF34 isoform X1"/>
    <property type="match status" value="1"/>
</dbReference>
<feature type="compositionally biased region" description="Low complexity" evidence="7">
    <location>
        <begin position="1184"/>
        <end position="1196"/>
    </location>
</feature>
<comment type="function">
    <text evidence="4">Component of the cytosolic iron-sulfur (Fe/S) protein assembly machinery. Required for maturation of extramitochondrial Fe/S proteins.</text>
</comment>
<keyword evidence="2 6" id="KW-0479">Metal-binding</keyword>
<dbReference type="Gene3D" id="3.40.50.1780">
    <property type="match status" value="1"/>
</dbReference>
<dbReference type="InterPro" id="IPR055111">
    <property type="entry name" value="RNF34_RFFL_HeH"/>
</dbReference>
<keyword evidence="10" id="KW-1185">Reference proteome</keyword>
<evidence type="ECO:0000256" key="3">
    <source>
        <dbReference type="ARBA" id="ARBA00022833"/>
    </source>
</evidence>
<gene>
    <name evidence="9" type="ORF">BDFB_003598</name>
</gene>
<keyword evidence="2 6" id="KW-0863">Zinc-finger</keyword>
<organism evidence="9 10">
    <name type="scientific">Asbolus verrucosus</name>
    <name type="common">Desert ironclad beetle</name>
    <dbReference type="NCBI Taxonomy" id="1661398"/>
    <lineage>
        <taxon>Eukaryota</taxon>
        <taxon>Metazoa</taxon>
        <taxon>Ecdysozoa</taxon>
        <taxon>Arthropoda</taxon>
        <taxon>Hexapoda</taxon>
        <taxon>Insecta</taxon>
        <taxon>Pterygota</taxon>
        <taxon>Neoptera</taxon>
        <taxon>Endopterygota</taxon>
        <taxon>Coleoptera</taxon>
        <taxon>Polyphaga</taxon>
        <taxon>Cucujiformia</taxon>
        <taxon>Tenebrionidae</taxon>
        <taxon>Pimeliinae</taxon>
        <taxon>Asbolus</taxon>
    </lineage>
</organism>
<dbReference type="InterPro" id="IPR004108">
    <property type="entry name" value="Fe_hydrogenase_lsu_C"/>
</dbReference>
<feature type="repeat" description="ANK" evidence="5">
    <location>
        <begin position="944"/>
        <end position="978"/>
    </location>
</feature>
<evidence type="ECO:0000256" key="7">
    <source>
        <dbReference type="SAM" id="MobiDB-lite"/>
    </source>
</evidence>
<evidence type="ECO:0000256" key="4">
    <source>
        <dbReference type="ARBA" id="ARBA00025700"/>
    </source>
</evidence>
<evidence type="ECO:0000256" key="1">
    <source>
        <dbReference type="ARBA" id="ARBA00006596"/>
    </source>
</evidence>
<evidence type="ECO:0000256" key="2">
    <source>
        <dbReference type="ARBA" id="ARBA00022771"/>
    </source>
</evidence>
<dbReference type="Gene3D" id="1.25.40.20">
    <property type="entry name" value="Ankyrin repeat-containing domain"/>
    <property type="match status" value="3"/>
</dbReference>
<proteinExistence type="inferred from homology"/>
<dbReference type="GO" id="GO:0008270">
    <property type="term" value="F:zinc ion binding"/>
    <property type="evidence" value="ECO:0007669"/>
    <property type="project" value="UniProtKB-KW"/>
</dbReference>
<protein>
    <submittedName>
        <fullName evidence="9">Fe hyd lg C, Ank 2 and/or zf-C3HC4 3 domain containing protein</fullName>
    </submittedName>
</protein>
<feature type="repeat" description="ANK" evidence="5">
    <location>
        <begin position="524"/>
        <end position="556"/>
    </location>
</feature>
<dbReference type="PANTHER" id="PTHR11615">
    <property type="entry name" value="NITRATE, FORMATE, IRON DEHYDROGENASE"/>
    <property type="match status" value="1"/>
</dbReference>
<keyword evidence="3" id="KW-0862">Zinc</keyword>
<dbReference type="GO" id="GO:0005737">
    <property type="term" value="C:cytoplasm"/>
    <property type="evidence" value="ECO:0007669"/>
    <property type="project" value="UniProtKB-ARBA"/>
</dbReference>
<feature type="compositionally biased region" description="Pro residues" evidence="7">
    <location>
        <begin position="1170"/>
        <end position="1183"/>
    </location>
</feature>
<dbReference type="SMART" id="SM00248">
    <property type="entry name" value="ANK"/>
    <property type="match status" value="8"/>
</dbReference>
<dbReference type="Pfam" id="PF12796">
    <property type="entry name" value="Ank_2"/>
    <property type="match status" value="2"/>
</dbReference>